<dbReference type="SUPFAM" id="SSF90229">
    <property type="entry name" value="CCCH zinc finger"/>
    <property type="match status" value="1"/>
</dbReference>
<evidence type="ECO:0000256" key="2">
    <source>
        <dbReference type="ARBA" id="ARBA00022771"/>
    </source>
</evidence>
<dbReference type="GO" id="GO:0003677">
    <property type="term" value="F:DNA binding"/>
    <property type="evidence" value="ECO:0007669"/>
    <property type="project" value="UniProtKB-KW"/>
</dbReference>
<dbReference type="AlphaFoldDB" id="A0A9D5H9P1"/>
<keyword evidence="3 5" id="KW-0862">Zinc</keyword>
<dbReference type="Gene3D" id="3.30.1370.210">
    <property type="match status" value="1"/>
</dbReference>
<evidence type="ECO:0000256" key="1">
    <source>
        <dbReference type="ARBA" id="ARBA00022723"/>
    </source>
</evidence>
<dbReference type="OrthoDB" id="410307at2759"/>
<dbReference type="GO" id="GO:0008270">
    <property type="term" value="F:zinc ion binding"/>
    <property type="evidence" value="ECO:0007669"/>
    <property type="project" value="UniProtKB-KW"/>
</dbReference>
<gene>
    <name evidence="8" type="ORF">J5N97_025212</name>
</gene>
<keyword evidence="1 5" id="KW-0479">Metal-binding</keyword>
<dbReference type="Pfam" id="PF00642">
    <property type="entry name" value="zf-CCCH"/>
    <property type="match status" value="1"/>
</dbReference>
<dbReference type="SMART" id="SM00356">
    <property type="entry name" value="ZnF_C3H1"/>
    <property type="match status" value="2"/>
</dbReference>
<evidence type="ECO:0000256" key="6">
    <source>
        <dbReference type="SAM" id="MobiDB-lite"/>
    </source>
</evidence>
<protein>
    <recommendedName>
        <fullName evidence="7">C3H1-type domain-containing protein</fullName>
    </recommendedName>
</protein>
<feature type="zinc finger region" description="C3H1-type" evidence="5">
    <location>
        <begin position="76"/>
        <end position="104"/>
    </location>
</feature>
<name>A0A9D5H9P1_9LILI</name>
<dbReference type="PANTHER" id="PTHR14493:SF155">
    <property type="entry name" value="ZINC FINGER CCCH DOMAIN-CONTAINING PROTEIN 20"/>
    <property type="match status" value="1"/>
</dbReference>
<dbReference type="InterPro" id="IPR036855">
    <property type="entry name" value="Znf_CCCH_sf"/>
</dbReference>
<evidence type="ECO:0000256" key="4">
    <source>
        <dbReference type="ARBA" id="ARBA00023125"/>
    </source>
</evidence>
<reference evidence="8" key="1">
    <citation type="submission" date="2021-03" db="EMBL/GenBank/DDBJ databases">
        <authorList>
            <person name="Li Z."/>
            <person name="Yang C."/>
        </authorList>
    </citation>
    <scope>NUCLEOTIDE SEQUENCE</scope>
    <source>
        <strain evidence="8">Dzin_1.0</strain>
        <tissue evidence="8">Leaf</tissue>
    </source>
</reference>
<dbReference type="Proteomes" id="UP001085076">
    <property type="component" value="Miscellaneous, Linkage group lg07"/>
</dbReference>
<dbReference type="InterPro" id="IPR045234">
    <property type="entry name" value="Unkempt-like"/>
</dbReference>
<reference evidence="8" key="2">
    <citation type="journal article" date="2022" name="Hortic Res">
        <title>The genome of Dioscorea zingiberensis sheds light on the biosynthesis, origin and evolution of the medicinally important diosgenin saponins.</title>
        <authorList>
            <person name="Li Y."/>
            <person name="Tan C."/>
            <person name="Li Z."/>
            <person name="Guo J."/>
            <person name="Li S."/>
            <person name="Chen X."/>
            <person name="Wang C."/>
            <person name="Dai X."/>
            <person name="Yang H."/>
            <person name="Song W."/>
            <person name="Hou L."/>
            <person name="Xu J."/>
            <person name="Tong Z."/>
            <person name="Xu A."/>
            <person name="Yuan X."/>
            <person name="Wang W."/>
            <person name="Yang Q."/>
            <person name="Chen L."/>
            <person name="Sun Z."/>
            <person name="Wang K."/>
            <person name="Pan B."/>
            <person name="Chen J."/>
            <person name="Bao Y."/>
            <person name="Liu F."/>
            <person name="Qi X."/>
            <person name="Gang D.R."/>
            <person name="Wen J."/>
            <person name="Li J."/>
        </authorList>
    </citation>
    <scope>NUCLEOTIDE SEQUENCE</scope>
    <source>
        <strain evidence="8">Dzin_1.0</strain>
    </source>
</reference>
<evidence type="ECO:0000259" key="7">
    <source>
        <dbReference type="PROSITE" id="PS50103"/>
    </source>
</evidence>
<sequence length="227" mass="26129">MSMKLNKENMRLPMYFHRMKGNSNMNMVTSGHELDDFLMYTYKVQRCPKTRSHDWTECPFAHRGEKAKRRDPRKFPYTGIACPDFRQGGECPRANNCEYSHGVFEFWLHPSRYRTRLCEAGLVCPRKVCFFAHSQEQLRPEVFHDCFRCGFPSHPNNAFRGFHPAGEGLAPPPPNVPSFPSSSSSSRVGAINPVQNHDLVPDINNASNEEQIELPDIEWVLDLADIR</sequence>
<dbReference type="InterPro" id="IPR057444">
    <property type="entry name" value="Znf-CCCH_AtC3H23-like"/>
</dbReference>
<feature type="region of interest" description="Disordered" evidence="6">
    <location>
        <begin position="166"/>
        <end position="187"/>
    </location>
</feature>
<evidence type="ECO:0000313" key="9">
    <source>
        <dbReference type="Proteomes" id="UP001085076"/>
    </source>
</evidence>
<feature type="domain" description="C3H1-type" evidence="7">
    <location>
        <begin position="76"/>
        <end position="104"/>
    </location>
</feature>
<comment type="caution">
    <text evidence="8">The sequence shown here is derived from an EMBL/GenBank/DDBJ whole genome shotgun (WGS) entry which is preliminary data.</text>
</comment>
<organism evidence="8 9">
    <name type="scientific">Dioscorea zingiberensis</name>
    <dbReference type="NCBI Taxonomy" id="325984"/>
    <lineage>
        <taxon>Eukaryota</taxon>
        <taxon>Viridiplantae</taxon>
        <taxon>Streptophyta</taxon>
        <taxon>Embryophyta</taxon>
        <taxon>Tracheophyta</taxon>
        <taxon>Spermatophyta</taxon>
        <taxon>Magnoliopsida</taxon>
        <taxon>Liliopsida</taxon>
        <taxon>Dioscoreales</taxon>
        <taxon>Dioscoreaceae</taxon>
        <taxon>Dioscorea</taxon>
    </lineage>
</organism>
<keyword evidence="2 5" id="KW-0863">Zinc-finger</keyword>
<evidence type="ECO:0000256" key="3">
    <source>
        <dbReference type="ARBA" id="ARBA00022833"/>
    </source>
</evidence>
<dbReference type="EMBL" id="JAGGNH010000007">
    <property type="protein sequence ID" value="KAJ0968295.1"/>
    <property type="molecule type" value="Genomic_DNA"/>
</dbReference>
<evidence type="ECO:0000256" key="5">
    <source>
        <dbReference type="PROSITE-ProRule" id="PRU00723"/>
    </source>
</evidence>
<dbReference type="Pfam" id="PF25512">
    <property type="entry name" value="zf-CCCH_AtC3H23"/>
    <property type="match status" value="1"/>
</dbReference>
<proteinExistence type="predicted"/>
<accession>A0A9D5H9P1</accession>
<dbReference type="PROSITE" id="PS50103">
    <property type="entry name" value="ZF_C3H1"/>
    <property type="match status" value="1"/>
</dbReference>
<keyword evidence="4" id="KW-0238">DNA-binding</keyword>
<keyword evidence="9" id="KW-1185">Reference proteome</keyword>
<evidence type="ECO:0000313" key="8">
    <source>
        <dbReference type="EMBL" id="KAJ0968295.1"/>
    </source>
</evidence>
<dbReference type="InterPro" id="IPR000571">
    <property type="entry name" value="Znf_CCCH"/>
</dbReference>
<dbReference type="PANTHER" id="PTHR14493">
    <property type="entry name" value="UNKEMPT FAMILY MEMBER"/>
    <property type="match status" value="1"/>
</dbReference>